<dbReference type="SUPFAM" id="SSF56935">
    <property type="entry name" value="Porins"/>
    <property type="match status" value="1"/>
</dbReference>
<evidence type="ECO:0000313" key="2">
    <source>
        <dbReference type="EMBL" id="TMQ46946.1"/>
    </source>
</evidence>
<sequence>MSAKSLGILAATILVVPALAHAGADRAGTTAANFLSAGAGARSLGMGGAGVALTGDLDRVPWNVASLAWLGETEFAASHAGDTDHGNQEWLAAGGRLIQSRARWSASALHQGEGSIQGRDAANQSTGDFNAGDMALSVQGGRPLGRIASMGLGAKWVTEDLGPAMRGSGLTFDAGVMVRYGMLALGAAAQNALGHMTFGSSKYPFPTNYGLGIAVDHAATGLRLALDANFPTAYYTDLRGGAEWHWEDHLALRTGYRSELGAPSSEALSGPSFGLGAGTHGVWLD</sequence>
<dbReference type="Proteomes" id="UP000320184">
    <property type="component" value="Unassembled WGS sequence"/>
</dbReference>
<protein>
    <submittedName>
        <fullName evidence="2">PorV/PorQ family protein</fullName>
    </submittedName>
</protein>
<reference evidence="2 3" key="1">
    <citation type="journal article" date="2019" name="Nat. Microbiol.">
        <title>Mediterranean grassland soil C-N compound turnover is dependent on rainfall and depth, and is mediated by genomically divergent microorganisms.</title>
        <authorList>
            <person name="Diamond S."/>
            <person name="Andeer P.F."/>
            <person name="Li Z."/>
            <person name="Crits-Christoph A."/>
            <person name="Burstein D."/>
            <person name="Anantharaman K."/>
            <person name="Lane K.R."/>
            <person name="Thomas B.C."/>
            <person name="Pan C."/>
            <person name="Northen T.R."/>
            <person name="Banfield J.F."/>
        </authorList>
    </citation>
    <scope>NUCLEOTIDE SEQUENCE [LARGE SCALE GENOMIC DNA]</scope>
    <source>
        <strain evidence="2">WS_3</strain>
    </source>
</reference>
<dbReference type="AlphaFoldDB" id="A0A538S6J9"/>
<dbReference type="Gene3D" id="2.40.160.60">
    <property type="entry name" value="Outer membrane protein transport protein (OMPP1/FadL/TodX)"/>
    <property type="match status" value="1"/>
</dbReference>
<feature type="non-terminal residue" evidence="2">
    <location>
        <position position="285"/>
    </location>
</feature>
<evidence type="ECO:0000256" key="1">
    <source>
        <dbReference type="SAM" id="SignalP"/>
    </source>
</evidence>
<name>A0A538S6J9_UNCEI</name>
<keyword evidence="1" id="KW-0732">Signal</keyword>
<gene>
    <name evidence="2" type="ORF">E6K73_14400</name>
</gene>
<accession>A0A538S6J9</accession>
<feature type="chain" id="PRO_5021735629" evidence="1">
    <location>
        <begin position="23"/>
        <end position="285"/>
    </location>
</feature>
<comment type="caution">
    <text evidence="2">The sequence shown here is derived from an EMBL/GenBank/DDBJ whole genome shotgun (WGS) entry which is preliminary data.</text>
</comment>
<dbReference type="NCBIfam" id="NF033709">
    <property type="entry name" value="PorV_fam"/>
    <property type="match status" value="1"/>
</dbReference>
<dbReference type="EMBL" id="VBOT01000213">
    <property type="protein sequence ID" value="TMQ46946.1"/>
    <property type="molecule type" value="Genomic_DNA"/>
</dbReference>
<proteinExistence type="predicted"/>
<evidence type="ECO:0000313" key="3">
    <source>
        <dbReference type="Proteomes" id="UP000320184"/>
    </source>
</evidence>
<organism evidence="2 3">
    <name type="scientific">Eiseniibacteriota bacterium</name>
    <dbReference type="NCBI Taxonomy" id="2212470"/>
    <lineage>
        <taxon>Bacteria</taxon>
        <taxon>Candidatus Eiseniibacteriota</taxon>
    </lineage>
</organism>
<feature type="signal peptide" evidence="1">
    <location>
        <begin position="1"/>
        <end position="22"/>
    </location>
</feature>